<dbReference type="PROSITE" id="PS00211">
    <property type="entry name" value="ABC_TRANSPORTER_1"/>
    <property type="match status" value="1"/>
</dbReference>
<dbReference type="PANTHER" id="PTHR42788">
    <property type="entry name" value="TAURINE IMPORT ATP-BINDING PROTEIN-RELATED"/>
    <property type="match status" value="1"/>
</dbReference>
<evidence type="ECO:0000313" key="6">
    <source>
        <dbReference type="Proteomes" id="UP000031364"/>
    </source>
</evidence>
<sequence length="264" mass="29128">MAISLDSLTVSYPTATGAHCALSELDLTVEKGQFVAIVGPTGCGKSTVLNAVAGLSAPSGGRVLIDGRPLYGRNRKAGYLFQREPLLPWQTVLDNVAFGLRLRGMRAAQRERMALAWLARVGLSGFERVFPHQLSGGMRKRAALAQTWIVDPEILLMDEPFAALDVLTRQVMQHELLTLWTGSAKTVLFVTHDLDEAIALSDEVVLMSAGPGSRVVGRYRVDLPRPRDLFEIRVHPEYARIHRAIWTALRDEVRKTFAYVPAAQ</sequence>
<dbReference type="InterPro" id="IPR050166">
    <property type="entry name" value="ABC_transporter_ATP-bind"/>
</dbReference>
<dbReference type="SUPFAM" id="SSF52540">
    <property type="entry name" value="P-loop containing nucleoside triphosphate hydrolases"/>
    <property type="match status" value="1"/>
</dbReference>
<evidence type="ECO:0000256" key="1">
    <source>
        <dbReference type="ARBA" id="ARBA00022448"/>
    </source>
</evidence>
<evidence type="ECO:0000313" key="5">
    <source>
        <dbReference type="EMBL" id="KIA66081.1"/>
    </source>
</evidence>
<dbReference type="InterPro" id="IPR027417">
    <property type="entry name" value="P-loop_NTPase"/>
</dbReference>
<dbReference type="InterPro" id="IPR003439">
    <property type="entry name" value="ABC_transporter-like_ATP-bd"/>
</dbReference>
<dbReference type="PROSITE" id="PS50893">
    <property type="entry name" value="ABC_TRANSPORTER_2"/>
    <property type="match status" value="1"/>
</dbReference>
<dbReference type="InterPro" id="IPR017871">
    <property type="entry name" value="ABC_transporter-like_CS"/>
</dbReference>
<gene>
    <name evidence="5" type="ORF">FG87_04560</name>
</gene>
<dbReference type="Gene3D" id="3.40.50.300">
    <property type="entry name" value="P-loop containing nucleotide triphosphate hydrolases"/>
    <property type="match status" value="1"/>
</dbReference>
<proteinExistence type="predicted"/>
<accession>A0ABR4ZKZ2</accession>
<name>A0ABR4ZKZ2_9NOCA</name>
<keyword evidence="5" id="KW-0328">Glycosyltransferase</keyword>
<dbReference type="Pfam" id="PF00005">
    <property type="entry name" value="ABC_tran"/>
    <property type="match status" value="1"/>
</dbReference>
<keyword evidence="3" id="KW-0067">ATP-binding</keyword>
<dbReference type="InterPro" id="IPR003593">
    <property type="entry name" value="AAA+_ATPase"/>
</dbReference>
<evidence type="ECO:0000256" key="2">
    <source>
        <dbReference type="ARBA" id="ARBA00022741"/>
    </source>
</evidence>
<keyword evidence="6" id="KW-1185">Reference proteome</keyword>
<keyword evidence="5" id="KW-0808">Transferase</keyword>
<evidence type="ECO:0000259" key="4">
    <source>
        <dbReference type="PROSITE" id="PS50893"/>
    </source>
</evidence>
<evidence type="ECO:0000256" key="3">
    <source>
        <dbReference type="ARBA" id="ARBA00022840"/>
    </source>
</evidence>
<dbReference type="SMART" id="SM00382">
    <property type="entry name" value="AAA"/>
    <property type="match status" value="1"/>
</dbReference>
<keyword evidence="2" id="KW-0547">Nucleotide-binding</keyword>
<dbReference type="Proteomes" id="UP000031364">
    <property type="component" value="Unassembled WGS sequence"/>
</dbReference>
<dbReference type="EMBL" id="JNFP01000004">
    <property type="protein sequence ID" value="KIA66081.1"/>
    <property type="molecule type" value="Genomic_DNA"/>
</dbReference>
<dbReference type="CDD" id="cd03293">
    <property type="entry name" value="ABC_NrtD_SsuB_transporters"/>
    <property type="match status" value="1"/>
</dbReference>
<comment type="caution">
    <text evidence="5">The sequence shown here is derived from an EMBL/GenBank/DDBJ whole genome shotgun (WGS) entry which is preliminary data.</text>
</comment>
<dbReference type="GO" id="GO:0016757">
    <property type="term" value="F:glycosyltransferase activity"/>
    <property type="evidence" value="ECO:0007669"/>
    <property type="project" value="UniProtKB-KW"/>
</dbReference>
<organism evidence="5 6">
    <name type="scientific">Nocardia vulneris</name>
    <dbReference type="NCBI Taxonomy" id="1141657"/>
    <lineage>
        <taxon>Bacteria</taxon>
        <taxon>Bacillati</taxon>
        <taxon>Actinomycetota</taxon>
        <taxon>Actinomycetes</taxon>
        <taxon>Mycobacteriales</taxon>
        <taxon>Nocardiaceae</taxon>
        <taxon>Nocardia</taxon>
    </lineage>
</organism>
<reference evidence="5 6" key="1">
    <citation type="journal article" date="2014" name="Int. J. Syst. Evol. Microbiol.">
        <title>Nocardia vulneris sp. nov., isolated from wounds of human patients in North America.</title>
        <authorList>
            <person name="Lasker B.A."/>
            <person name="Bell M."/>
            <person name="Klenk H.P."/>
            <person name="Sproer C."/>
            <person name="Schumann C."/>
            <person name="Schumann P."/>
            <person name="Brown J.M."/>
        </authorList>
    </citation>
    <scope>NUCLEOTIDE SEQUENCE [LARGE SCALE GENOMIC DNA]</scope>
    <source>
        <strain evidence="5 6">W9851</strain>
    </source>
</reference>
<feature type="domain" description="ABC transporter" evidence="4">
    <location>
        <begin position="3"/>
        <end position="234"/>
    </location>
</feature>
<dbReference type="PANTHER" id="PTHR42788:SF13">
    <property type="entry name" value="ALIPHATIC SULFONATES IMPORT ATP-BINDING PROTEIN SSUB"/>
    <property type="match status" value="1"/>
</dbReference>
<keyword evidence="1" id="KW-0813">Transport</keyword>
<protein>
    <submittedName>
        <fullName evidence="5">Mannosyltransferase</fullName>
    </submittedName>
</protein>